<reference evidence="1 2" key="1">
    <citation type="journal article" date="2024" name="J Genomics">
        <title>Draft genome sequencing and assembly of Favolaschia claudopus CIRM-BRFM 2984 isolated from oak limbs.</title>
        <authorList>
            <person name="Navarro D."/>
            <person name="Drula E."/>
            <person name="Chaduli D."/>
            <person name="Cazenave R."/>
            <person name="Ahrendt S."/>
            <person name="Wang J."/>
            <person name="Lipzen A."/>
            <person name="Daum C."/>
            <person name="Barry K."/>
            <person name="Grigoriev I.V."/>
            <person name="Favel A."/>
            <person name="Rosso M.N."/>
            <person name="Martin F."/>
        </authorList>
    </citation>
    <scope>NUCLEOTIDE SEQUENCE [LARGE SCALE GENOMIC DNA]</scope>
    <source>
        <strain evidence="1 2">CIRM-BRFM 2984</strain>
    </source>
</reference>
<organism evidence="1 2">
    <name type="scientific">Favolaschia claudopus</name>
    <dbReference type="NCBI Taxonomy" id="2862362"/>
    <lineage>
        <taxon>Eukaryota</taxon>
        <taxon>Fungi</taxon>
        <taxon>Dikarya</taxon>
        <taxon>Basidiomycota</taxon>
        <taxon>Agaricomycotina</taxon>
        <taxon>Agaricomycetes</taxon>
        <taxon>Agaricomycetidae</taxon>
        <taxon>Agaricales</taxon>
        <taxon>Marasmiineae</taxon>
        <taxon>Mycenaceae</taxon>
        <taxon>Favolaschia</taxon>
    </lineage>
</organism>
<dbReference type="Proteomes" id="UP001362999">
    <property type="component" value="Unassembled WGS sequence"/>
</dbReference>
<name>A0AAW0EJ83_9AGAR</name>
<evidence type="ECO:0000313" key="1">
    <source>
        <dbReference type="EMBL" id="KAK7064648.1"/>
    </source>
</evidence>
<evidence type="ECO:0008006" key="3">
    <source>
        <dbReference type="Google" id="ProtNLM"/>
    </source>
</evidence>
<dbReference type="EMBL" id="JAWWNJ010000001">
    <property type="protein sequence ID" value="KAK7064648.1"/>
    <property type="molecule type" value="Genomic_DNA"/>
</dbReference>
<gene>
    <name evidence="1" type="ORF">R3P38DRAFT_53515</name>
</gene>
<protein>
    <recommendedName>
        <fullName evidence="3">F-box domain-containing protein</fullName>
    </recommendedName>
</protein>
<sequence>MPFVPQELIDAIVGEIEDMQSLKACALAGTMFRDPCQRILLHSLALDDSIPKVAAASALLQSSPHIAIHVTHLEIRFGTSINATITDSSDMTSLDDVLDKLMNVDHCTLIIGIENCVIPIDSISNFLVRQPLHRLKICHFYSIPPVTLARLLVLAPVVVFSSPEPLLKFYSRPSWNIERQPAPNVEDLFIDFFQLDMDCERFAQILPTPALRRLFTCMDYDRCRHLIAANASTLEHLHIRLRIDTLVNTVTPPLPLLRFVEIQVIRPYYRILSPSGLLDLIQSFISTSPLITHITLCLLPSPYLDLKPQGDFLPLPALDALLSADHSRPAIHWHWRIDFCSPTGPAGFANDIDAQSKQFDEFANKVRNGMGRAYAEGRLKVERFDYFEDIERKMDGFWSRPLD</sequence>
<keyword evidence="2" id="KW-1185">Reference proteome</keyword>
<accession>A0AAW0EJ83</accession>
<proteinExistence type="predicted"/>
<comment type="caution">
    <text evidence="1">The sequence shown here is derived from an EMBL/GenBank/DDBJ whole genome shotgun (WGS) entry which is preliminary data.</text>
</comment>
<evidence type="ECO:0000313" key="2">
    <source>
        <dbReference type="Proteomes" id="UP001362999"/>
    </source>
</evidence>
<dbReference type="AlphaFoldDB" id="A0AAW0EJ83"/>